<sequence>MREPAARRRLSAQERFVWAAGQVLPVNFAVIARIHGRAEPSVLRAALATARRRHPLLAARVAGTGRWRAWLTTDGVPGPELRVVRATDPGRWARVVEEEVQRPFDTVTGPLARFVLVDAGESFDLISVYHHLVSDVNSAAIVIHDILRGPADGACAPVLPAPADALLPRPRPALSDLRKLAGSLSGRTHRPHPGGPLTFATWSLGKKETAALLARCRAEGATLQAALCTAFARAFARSVHIAVTADLRRVLDPAARSAVGLYATAFVQPIDTTGTDFWAQVRTVRADIHRRLAPDELGPLVRAYRLMAFVPHQAIGSLLHRSESQGARFDVSISNTRLPIPTDYGPLRLSALYGAAHTSLSGAPLVIALGVEGRLCLSVTSTDAAGSQDLCERAMSHLTTALG</sequence>
<dbReference type="InterPro" id="IPR001242">
    <property type="entry name" value="Condensation_dom"/>
</dbReference>
<dbReference type="Pfam" id="PF00668">
    <property type="entry name" value="Condensation"/>
    <property type="match status" value="1"/>
</dbReference>
<dbReference type="PANTHER" id="PTHR28037:SF1">
    <property type="entry name" value="ALCOHOL O-ACETYLTRANSFERASE 1-RELATED"/>
    <property type="match status" value="1"/>
</dbReference>
<dbReference type="EMBL" id="JAZEWV010000022">
    <property type="protein sequence ID" value="MEE4544852.1"/>
    <property type="molecule type" value="Genomic_DNA"/>
</dbReference>
<accession>A0ABU7PIE6</accession>
<reference evidence="2 3" key="1">
    <citation type="submission" date="2023-12" db="EMBL/GenBank/DDBJ databases">
        <title>Streptomyces sp. V4-01.</title>
        <authorList>
            <person name="Somphong A."/>
            <person name="Phongsopitanun W."/>
        </authorList>
    </citation>
    <scope>NUCLEOTIDE SEQUENCE [LARGE SCALE GENOMIC DNA]</scope>
    <source>
        <strain evidence="2 3">V4-01</strain>
    </source>
</reference>
<evidence type="ECO:0000313" key="3">
    <source>
        <dbReference type="Proteomes" id="UP001344658"/>
    </source>
</evidence>
<feature type="domain" description="Condensation" evidence="1">
    <location>
        <begin position="11"/>
        <end position="147"/>
    </location>
</feature>
<name>A0ABU7PIE6_9ACTN</name>
<evidence type="ECO:0000313" key="2">
    <source>
        <dbReference type="EMBL" id="MEE4544852.1"/>
    </source>
</evidence>
<gene>
    <name evidence="2" type="ORF">V2S66_23150</name>
</gene>
<dbReference type="PANTHER" id="PTHR28037">
    <property type="entry name" value="ALCOHOL O-ACETYLTRANSFERASE 1-RELATED"/>
    <property type="match status" value="1"/>
</dbReference>
<dbReference type="Proteomes" id="UP001344658">
    <property type="component" value="Unassembled WGS sequence"/>
</dbReference>
<organism evidence="2 3">
    <name type="scientific">Actinacidiphila polyblastidii</name>
    <dbReference type="NCBI Taxonomy" id="3110430"/>
    <lineage>
        <taxon>Bacteria</taxon>
        <taxon>Bacillati</taxon>
        <taxon>Actinomycetota</taxon>
        <taxon>Actinomycetes</taxon>
        <taxon>Kitasatosporales</taxon>
        <taxon>Streptomycetaceae</taxon>
        <taxon>Actinacidiphila</taxon>
    </lineage>
</organism>
<dbReference type="Gene3D" id="3.30.559.10">
    <property type="entry name" value="Chloramphenicol acetyltransferase-like domain"/>
    <property type="match status" value="1"/>
</dbReference>
<proteinExistence type="predicted"/>
<comment type="caution">
    <text evidence="2">The sequence shown here is derived from an EMBL/GenBank/DDBJ whole genome shotgun (WGS) entry which is preliminary data.</text>
</comment>
<keyword evidence="3" id="KW-1185">Reference proteome</keyword>
<evidence type="ECO:0000259" key="1">
    <source>
        <dbReference type="Pfam" id="PF00668"/>
    </source>
</evidence>
<dbReference type="InterPro" id="IPR052058">
    <property type="entry name" value="Alcohol_O-acetyltransferase"/>
</dbReference>
<dbReference type="SUPFAM" id="SSF52777">
    <property type="entry name" value="CoA-dependent acyltransferases"/>
    <property type="match status" value="2"/>
</dbReference>
<dbReference type="Gene3D" id="3.30.559.30">
    <property type="entry name" value="Nonribosomal peptide synthetase, condensation domain"/>
    <property type="match status" value="1"/>
</dbReference>
<protein>
    <submittedName>
        <fullName evidence="2">Condensation domain-containing protein</fullName>
    </submittedName>
</protein>
<dbReference type="InterPro" id="IPR023213">
    <property type="entry name" value="CAT-like_dom_sf"/>
</dbReference>
<dbReference type="RefSeq" id="WP_330798019.1">
    <property type="nucleotide sequence ID" value="NZ_JAZEWV010000022.1"/>
</dbReference>